<name>A0A0E9XAF5_ANGAN</name>
<reference evidence="1" key="2">
    <citation type="journal article" date="2015" name="Fish Shellfish Immunol.">
        <title>Early steps in the European eel (Anguilla anguilla)-Vibrio vulnificus interaction in the gills: Role of the RtxA13 toxin.</title>
        <authorList>
            <person name="Callol A."/>
            <person name="Pajuelo D."/>
            <person name="Ebbesson L."/>
            <person name="Teles M."/>
            <person name="MacKenzie S."/>
            <person name="Amaro C."/>
        </authorList>
    </citation>
    <scope>NUCLEOTIDE SEQUENCE</scope>
</reference>
<sequence length="29" mass="3607">MYTFRKKRVIWLVSIGEPFLVLYANRYSR</sequence>
<accession>A0A0E9XAF5</accession>
<dbReference type="AlphaFoldDB" id="A0A0E9XAF5"/>
<proteinExistence type="predicted"/>
<evidence type="ECO:0000313" key="1">
    <source>
        <dbReference type="EMBL" id="JAH99614.1"/>
    </source>
</evidence>
<dbReference type="EMBL" id="GBXM01008963">
    <property type="protein sequence ID" value="JAH99614.1"/>
    <property type="molecule type" value="Transcribed_RNA"/>
</dbReference>
<organism evidence="1">
    <name type="scientific">Anguilla anguilla</name>
    <name type="common">European freshwater eel</name>
    <name type="synonym">Muraena anguilla</name>
    <dbReference type="NCBI Taxonomy" id="7936"/>
    <lineage>
        <taxon>Eukaryota</taxon>
        <taxon>Metazoa</taxon>
        <taxon>Chordata</taxon>
        <taxon>Craniata</taxon>
        <taxon>Vertebrata</taxon>
        <taxon>Euteleostomi</taxon>
        <taxon>Actinopterygii</taxon>
        <taxon>Neopterygii</taxon>
        <taxon>Teleostei</taxon>
        <taxon>Anguilliformes</taxon>
        <taxon>Anguillidae</taxon>
        <taxon>Anguilla</taxon>
    </lineage>
</organism>
<protein>
    <submittedName>
        <fullName evidence="1">Uncharacterized protein</fullName>
    </submittedName>
</protein>
<reference evidence="1" key="1">
    <citation type="submission" date="2014-11" db="EMBL/GenBank/DDBJ databases">
        <authorList>
            <person name="Amaro Gonzalez C."/>
        </authorList>
    </citation>
    <scope>NUCLEOTIDE SEQUENCE</scope>
</reference>